<name>A0ABQ3DQ13_9ACTN</name>
<evidence type="ECO:0000313" key="2">
    <source>
        <dbReference type="Proteomes" id="UP000599437"/>
    </source>
</evidence>
<keyword evidence="2" id="KW-1185">Reference proteome</keyword>
<evidence type="ECO:0000313" key="1">
    <source>
        <dbReference type="EMBL" id="GHB10096.1"/>
    </source>
</evidence>
<protein>
    <recommendedName>
        <fullName evidence="3">DUF2470 domain-containing protein</fullName>
    </recommendedName>
</protein>
<accession>A0ABQ3DQ13</accession>
<gene>
    <name evidence="1" type="ORF">GCM10010346_36560</name>
</gene>
<dbReference type="InterPro" id="IPR046175">
    <property type="entry name" value="DUF6177"/>
</dbReference>
<evidence type="ECO:0008006" key="3">
    <source>
        <dbReference type="Google" id="ProtNLM"/>
    </source>
</evidence>
<dbReference type="Pfam" id="PF19674">
    <property type="entry name" value="DUF6177"/>
    <property type="match status" value="1"/>
</dbReference>
<dbReference type="EMBL" id="BMVO01000011">
    <property type="protein sequence ID" value="GHB10096.1"/>
    <property type="molecule type" value="Genomic_DNA"/>
</dbReference>
<dbReference type="Proteomes" id="UP000599437">
    <property type="component" value="Unassembled WGS sequence"/>
</dbReference>
<organism evidence="1 2">
    <name type="scientific">Streptomyces chryseus</name>
    <dbReference type="NCBI Taxonomy" id="68186"/>
    <lineage>
        <taxon>Bacteria</taxon>
        <taxon>Bacillati</taxon>
        <taxon>Actinomycetota</taxon>
        <taxon>Actinomycetes</taxon>
        <taxon>Kitasatosporales</taxon>
        <taxon>Streptomycetaceae</taxon>
        <taxon>Streptomyces</taxon>
    </lineage>
</organism>
<reference evidence="2" key="1">
    <citation type="journal article" date="2019" name="Int. J. Syst. Evol. Microbiol.">
        <title>The Global Catalogue of Microorganisms (GCM) 10K type strain sequencing project: providing services to taxonomists for standard genome sequencing and annotation.</title>
        <authorList>
            <consortium name="The Broad Institute Genomics Platform"/>
            <consortium name="The Broad Institute Genome Sequencing Center for Infectious Disease"/>
            <person name="Wu L."/>
            <person name="Ma J."/>
        </authorList>
    </citation>
    <scope>NUCLEOTIDE SEQUENCE [LARGE SCALE GENOMIC DNA]</scope>
    <source>
        <strain evidence="2">JCM 4737</strain>
    </source>
</reference>
<sequence>MTQDVIALTPEMPDARSVLAGLYAGGPDLRVSSSAEGAVVHLRTQDGRSVVTVEVPLFVQVPGEICRLLGAGAGAEAPVWWTEVRATTAVAEAERLAGSVAGRLTALLGGSTWPADAAHTNIIAVPSADGGSPVDSPLAVDVLTPQAAVILQDRPVVAATTWLTDLIQTCIPSGREVQIVTPPGTRLTLPVRTLLTKVPARWIVRGPDCGYYDGLTGAVLHWHEGRFTPALTSDGRTPIADTFHSGAGGQDEQQLHLSIRTTHPAVEHLLLGGALEAAWQTLTGTPPAGWSTAEPVNQPWSPRQLTELARTRAKKAAPTWLVAVGTPDNPAIATCRIIHTPAGVEEHITLAVGHTPNRPPPLDTLPVLAETLATRHNLTSMLTHLRPARADLTTPPHHEPPPVPLSFTLGADAVHTVGRTHAETFHHPRPTRLGPATRSALHYTLGNGTDPTAWQRLQDLNNHLKSHQ</sequence>
<dbReference type="RefSeq" id="WP_189715514.1">
    <property type="nucleotide sequence ID" value="NZ_BMVO01000011.1"/>
</dbReference>
<proteinExistence type="predicted"/>
<comment type="caution">
    <text evidence="1">The sequence shown here is derived from an EMBL/GenBank/DDBJ whole genome shotgun (WGS) entry which is preliminary data.</text>
</comment>